<dbReference type="GO" id="GO:0005783">
    <property type="term" value="C:endoplasmic reticulum"/>
    <property type="evidence" value="ECO:0007669"/>
    <property type="project" value="TreeGrafter"/>
</dbReference>
<dbReference type="PANTHER" id="PTHR23063">
    <property type="entry name" value="PHOSPHOLIPID ACYLTRANSFERASE"/>
    <property type="match status" value="1"/>
</dbReference>
<sequence length="326" mass="36113">MSAPVHPSIEDGDDGLSAATHVLEHPELWTPSTFHSTPGLHALSRMLHTQRLHRPIHFGHLALLLYAPLGLLLLCLRLVLLAIFFACLLYLKDAAVISRAFARLSVPMGLFVTLLDPDRHWQPPSPPILVCNHVSELDAIALQVLGPFETLGYDFFKSSRVFRRLAAAYGYIYVPHASRTQGNTSGRDALRTLLTEKVRANRCPILCFPEGGMTNGVTGLLQYHTFLFGLGVRIQPIALSATDGPFPVHMNDESSSTIANVLWFLFVPWHRFTLRVLPPTSIDATETPLDFSQRVMAMTAAALSVTSSPFLYRHKTAFLQLRVASV</sequence>
<dbReference type="AlphaFoldDB" id="T0PWL9"/>
<protein>
    <recommendedName>
        <fullName evidence="10">Phospholipid/glycerol acyltransferase domain-containing protein</fullName>
    </recommendedName>
</protein>
<evidence type="ECO:0000256" key="8">
    <source>
        <dbReference type="ARBA" id="ARBA00023315"/>
    </source>
</evidence>
<keyword evidence="3" id="KW-0808">Transferase</keyword>
<dbReference type="VEuPathDB" id="FungiDB:SDRG_12448"/>
<evidence type="ECO:0000313" key="12">
    <source>
        <dbReference type="Proteomes" id="UP000030762"/>
    </source>
</evidence>
<dbReference type="PANTHER" id="PTHR23063:SF52">
    <property type="entry name" value="LYSOPHOSPHATIDYLCHOLINE ACYLTRANSFERASE"/>
    <property type="match status" value="1"/>
</dbReference>
<dbReference type="GO" id="GO:0006629">
    <property type="term" value="P:lipid metabolic process"/>
    <property type="evidence" value="ECO:0007669"/>
    <property type="project" value="UniProtKB-KW"/>
</dbReference>
<dbReference type="OMA" id="KFNSWPF"/>
<evidence type="ECO:0000256" key="2">
    <source>
        <dbReference type="ARBA" id="ARBA00008655"/>
    </source>
</evidence>
<evidence type="ECO:0000256" key="3">
    <source>
        <dbReference type="ARBA" id="ARBA00022679"/>
    </source>
</evidence>
<evidence type="ECO:0000256" key="5">
    <source>
        <dbReference type="ARBA" id="ARBA00022989"/>
    </source>
</evidence>
<dbReference type="InterPro" id="IPR002123">
    <property type="entry name" value="Plipid/glycerol_acylTrfase"/>
</dbReference>
<keyword evidence="5 9" id="KW-1133">Transmembrane helix</keyword>
<feature type="domain" description="Phospholipid/glycerol acyltransferase" evidence="10">
    <location>
        <begin position="127"/>
        <end position="242"/>
    </location>
</feature>
<dbReference type="RefSeq" id="XP_008616743.1">
    <property type="nucleotide sequence ID" value="XM_008618521.1"/>
</dbReference>
<evidence type="ECO:0000256" key="7">
    <source>
        <dbReference type="ARBA" id="ARBA00023136"/>
    </source>
</evidence>
<dbReference type="Pfam" id="PF01553">
    <property type="entry name" value="Acyltransferase"/>
    <property type="match status" value="1"/>
</dbReference>
<keyword evidence="4 9" id="KW-0812">Transmembrane</keyword>
<feature type="transmembrane region" description="Helical" evidence="9">
    <location>
        <begin position="61"/>
        <end position="91"/>
    </location>
</feature>
<keyword evidence="12" id="KW-1185">Reference proteome</keyword>
<evidence type="ECO:0000256" key="6">
    <source>
        <dbReference type="ARBA" id="ARBA00023098"/>
    </source>
</evidence>
<name>T0PWL9_SAPDV</name>
<dbReference type="GeneID" id="19953175"/>
<accession>T0PWL9</accession>
<reference evidence="11 12" key="1">
    <citation type="submission" date="2012-04" db="EMBL/GenBank/DDBJ databases">
        <title>The Genome Sequence of Saprolegnia declina VS20.</title>
        <authorList>
            <consortium name="The Broad Institute Genome Sequencing Platform"/>
            <person name="Russ C."/>
            <person name="Nusbaum C."/>
            <person name="Tyler B."/>
            <person name="van West P."/>
            <person name="Dieguez-Uribeondo J."/>
            <person name="de Bruijn I."/>
            <person name="Tripathy S."/>
            <person name="Jiang R."/>
            <person name="Young S.K."/>
            <person name="Zeng Q."/>
            <person name="Gargeya S."/>
            <person name="Fitzgerald M."/>
            <person name="Haas B."/>
            <person name="Abouelleil A."/>
            <person name="Alvarado L."/>
            <person name="Arachchi H.M."/>
            <person name="Berlin A."/>
            <person name="Chapman S.B."/>
            <person name="Goldberg J."/>
            <person name="Griggs A."/>
            <person name="Gujja S."/>
            <person name="Hansen M."/>
            <person name="Howarth C."/>
            <person name="Imamovic A."/>
            <person name="Larimer J."/>
            <person name="McCowen C."/>
            <person name="Montmayeur A."/>
            <person name="Murphy C."/>
            <person name="Neiman D."/>
            <person name="Pearson M."/>
            <person name="Priest M."/>
            <person name="Roberts A."/>
            <person name="Saif S."/>
            <person name="Shea T."/>
            <person name="Sisk P."/>
            <person name="Sykes S."/>
            <person name="Wortman J."/>
            <person name="Nusbaum C."/>
            <person name="Birren B."/>
        </authorList>
    </citation>
    <scope>NUCLEOTIDE SEQUENCE [LARGE SCALE GENOMIC DNA]</scope>
    <source>
        <strain evidence="11 12">VS20</strain>
    </source>
</reference>
<keyword evidence="8" id="KW-0012">Acyltransferase</keyword>
<dbReference type="GO" id="GO:0042171">
    <property type="term" value="F:lysophosphatidic acid acyltransferase activity"/>
    <property type="evidence" value="ECO:0007669"/>
    <property type="project" value="TreeGrafter"/>
</dbReference>
<comment type="subcellular location">
    <subcellularLocation>
        <location evidence="1">Membrane</location>
    </subcellularLocation>
</comment>
<organism evidence="11 12">
    <name type="scientific">Saprolegnia diclina (strain VS20)</name>
    <dbReference type="NCBI Taxonomy" id="1156394"/>
    <lineage>
        <taxon>Eukaryota</taxon>
        <taxon>Sar</taxon>
        <taxon>Stramenopiles</taxon>
        <taxon>Oomycota</taxon>
        <taxon>Saprolegniomycetes</taxon>
        <taxon>Saprolegniales</taxon>
        <taxon>Saprolegniaceae</taxon>
        <taxon>Saprolegnia</taxon>
    </lineage>
</organism>
<keyword evidence="7 9" id="KW-0472">Membrane</keyword>
<dbReference type="Proteomes" id="UP000030762">
    <property type="component" value="Unassembled WGS sequence"/>
</dbReference>
<evidence type="ECO:0000259" key="10">
    <source>
        <dbReference type="SMART" id="SM00563"/>
    </source>
</evidence>
<proteinExistence type="inferred from homology"/>
<dbReference type="EMBL" id="JH767180">
    <property type="protein sequence ID" value="EQC29904.1"/>
    <property type="molecule type" value="Genomic_DNA"/>
</dbReference>
<dbReference type="SUPFAM" id="SSF69593">
    <property type="entry name" value="Glycerol-3-phosphate (1)-acyltransferase"/>
    <property type="match status" value="1"/>
</dbReference>
<evidence type="ECO:0000256" key="4">
    <source>
        <dbReference type="ARBA" id="ARBA00022692"/>
    </source>
</evidence>
<gene>
    <name evidence="11" type="ORF">SDRG_12448</name>
</gene>
<evidence type="ECO:0000313" key="11">
    <source>
        <dbReference type="EMBL" id="EQC29904.1"/>
    </source>
</evidence>
<dbReference type="STRING" id="1156394.T0PWL9"/>
<dbReference type="eggNOG" id="KOG2898">
    <property type="taxonomic scope" value="Eukaryota"/>
</dbReference>
<evidence type="ECO:0000256" key="1">
    <source>
        <dbReference type="ARBA" id="ARBA00004370"/>
    </source>
</evidence>
<dbReference type="SMART" id="SM00563">
    <property type="entry name" value="PlsC"/>
    <property type="match status" value="1"/>
</dbReference>
<comment type="similarity">
    <text evidence="2">Belongs to the 1-acyl-sn-glycerol-3-phosphate acyltransferase family.</text>
</comment>
<dbReference type="GO" id="GO:0016020">
    <property type="term" value="C:membrane"/>
    <property type="evidence" value="ECO:0007669"/>
    <property type="project" value="UniProtKB-SubCell"/>
</dbReference>
<keyword evidence="6" id="KW-0443">Lipid metabolism</keyword>
<evidence type="ECO:0000256" key="9">
    <source>
        <dbReference type="SAM" id="Phobius"/>
    </source>
</evidence>
<dbReference type="OrthoDB" id="1854593at2759"/>
<dbReference type="InParanoid" id="T0PWL9"/>